<feature type="coiled-coil region" evidence="1">
    <location>
        <begin position="94"/>
        <end position="121"/>
    </location>
</feature>
<proteinExistence type="predicted"/>
<evidence type="ECO:0000256" key="1">
    <source>
        <dbReference type="SAM" id="Coils"/>
    </source>
</evidence>
<protein>
    <recommendedName>
        <fullName evidence="3">Small ribosomal subunit protein mS35 mitochondrial conserved domain-containing protein</fullName>
    </recommendedName>
</protein>
<dbReference type="AlphaFoldDB" id="A0A2A9PBM6"/>
<dbReference type="Proteomes" id="UP000037136">
    <property type="component" value="Unassembled WGS sequence"/>
</dbReference>
<feature type="region of interest" description="Disordered" evidence="2">
    <location>
        <begin position="134"/>
        <end position="156"/>
    </location>
</feature>
<feature type="region of interest" description="Disordered" evidence="2">
    <location>
        <begin position="363"/>
        <end position="393"/>
    </location>
</feature>
<feature type="region of interest" description="Disordered" evidence="2">
    <location>
        <begin position="320"/>
        <end position="343"/>
    </location>
</feature>
<evidence type="ECO:0000259" key="3">
    <source>
        <dbReference type="Pfam" id="PF10213"/>
    </source>
</evidence>
<dbReference type="GO" id="GO:0003735">
    <property type="term" value="F:structural constituent of ribosome"/>
    <property type="evidence" value="ECO:0007669"/>
    <property type="project" value="InterPro"/>
</dbReference>
<dbReference type="STRING" id="268505.A0A2A9PBM6"/>
<feature type="compositionally biased region" description="Basic and acidic residues" evidence="2">
    <location>
        <begin position="320"/>
        <end position="340"/>
    </location>
</feature>
<sequence>MASAFSIARLCLSASRRLPPLQSRSRPGVVRPRWLGTSVPRWAERKSRDEEEEDNSNYNDSIPTLPKTTAEENMKALSAQLKALGFGEGCEEIFREMTTEAEDLAKEAEKETAAEKILEEQIHRIELGDRPRRQSFWYDDEDPETSTEEHDQFDEDDMTSMAHGKLEEVREMRHYARLIAWEMPLLSKFAKPFEPPKEDEVLRWRYTTYMGESHPAEKKVVVQFAPADMGLTPVQTEKLKKLAGPRYDPTKEMVKMSCESFEFKAQNRRYLSDLVDKLVVEAKDPTDTFEDVPLDLRHKRTTPKPRFPFEWRMTDERRQQLEEHRRKAALADEQRTERGAMVDGQGELDKFLAKFDAAAEAAAKAEVQAVGSRPASGVGSARASGSSRSWAKR</sequence>
<evidence type="ECO:0000313" key="4">
    <source>
        <dbReference type="EMBL" id="PFH58293.1"/>
    </source>
</evidence>
<dbReference type="Pfam" id="PF10213">
    <property type="entry name" value="MRP-S28"/>
    <property type="match status" value="1"/>
</dbReference>
<organism evidence="4 5">
    <name type="scientific">Ophiocordyceps unilateralis</name>
    <name type="common">Zombie-ant fungus</name>
    <name type="synonym">Torrubia unilateralis</name>
    <dbReference type="NCBI Taxonomy" id="268505"/>
    <lineage>
        <taxon>Eukaryota</taxon>
        <taxon>Fungi</taxon>
        <taxon>Dikarya</taxon>
        <taxon>Ascomycota</taxon>
        <taxon>Pezizomycotina</taxon>
        <taxon>Sordariomycetes</taxon>
        <taxon>Hypocreomycetidae</taxon>
        <taxon>Hypocreales</taxon>
        <taxon>Ophiocordycipitaceae</taxon>
        <taxon>Ophiocordyceps</taxon>
    </lineage>
</organism>
<name>A0A2A9PBM6_OPHUN</name>
<gene>
    <name evidence="4" type="ORF">XA68_13897</name>
</gene>
<reference evidence="4 5" key="2">
    <citation type="journal article" date="2017" name="Sci. Rep.">
        <title>Ant-infecting Ophiocordyceps genomes reveal a high diversity of potential behavioral manipulation genes and a possible major role for enterotoxins.</title>
        <authorList>
            <person name="de Bekker C."/>
            <person name="Ohm R.A."/>
            <person name="Evans H.C."/>
            <person name="Brachmann A."/>
            <person name="Hughes D.P."/>
        </authorList>
    </citation>
    <scope>NUCLEOTIDE SEQUENCE [LARGE SCALE GENOMIC DNA]</scope>
    <source>
        <strain evidence="4 5">SC16a</strain>
    </source>
</reference>
<feature type="region of interest" description="Disordered" evidence="2">
    <location>
        <begin position="41"/>
        <end position="66"/>
    </location>
</feature>
<evidence type="ECO:0000256" key="2">
    <source>
        <dbReference type="SAM" id="MobiDB-lite"/>
    </source>
</evidence>
<evidence type="ECO:0000313" key="5">
    <source>
        <dbReference type="Proteomes" id="UP000037136"/>
    </source>
</evidence>
<dbReference type="InterPro" id="IPR019349">
    <property type="entry name" value="Ribosomal_mS35_mit"/>
</dbReference>
<reference evidence="4 5" key="1">
    <citation type="journal article" date="2015" name="BMC Genomics">
        <title>Gene expression during zombie ant biting behavior reflects the complexity underlying fungal parasitic behavioral manipulation.</title>
        <authorList>
            <person name="de Bekker C."/>
            <person name="Ohm R.A."/>
            <person name="Loreto R.G."/>
            <person name="Sebastian A."/>
            <person name="Albert I."/>
            <person name="Merrow M."/>
            <person name="Brachmann A."/>
            <person name="Hughes D.P."/>
        </authorList>
    </citation>
    <scope>NUCLEOTIDE SEQUENCE [LARGE SCALE GENOMIC DNA]</scope>
    <source>
        <strain evidence="4 5">SC16a</strain>
    </source>
</reference>
<dbReference type="EMBL" id="LAZP02000306">
    <property type="protein sequence ID" value="PFH58293.1"/>
    <property type="molecule type" value="Genomic_DNA"/>
</dbReference>
<dbReference type="GO" id="GO:0032543">
    <property type="term" value="P:mitochondrial translation"/>
    <property type="evidence" value="ECO:0007669"/>
    <property type="project" value="InterPro"/>
</dbReference>
<keyword evidence="5" id="KW-1185">Reference proteome</keyword>
<accession>A0A2A9PBM6</accession>
<feature type="compositionally biased region" description="Acidic residues" evidence="2">
    <location>
        <begin position="138"/>
        <end position="156"/>
    </location>
</feature>
<dbReference type="InterPro" id="IPR039848">
    <property type="entry name" value="Ribosomal_mS35_mt"/>
</dbReference>
<dbReference type="GO" id="GO:0005763">
    <property type="term" value="C:mitochondrial small ribosomal subunit"/>
    <property type="evidence" value="ECO:0007669"/>
    <property type="project" value="TreeGrafter"/>
</dbReference>
<dbReference type="PANTHER" id="PTHR13490:SF0">
    <property type="entry name" value="SMALL RIBOSOMAL SUBUNIT PROTEIN MS35"/>
    <property type="match status" value="1"/>
</dbReference>
<dbReference type="PANTHER" id="PTHR13490">
    <property type="entry name" value="MITOCHONDRIAL 28S RIBOSOMAL PROTEIN S28"/>
    <property type="match status" value="1"/>
</dbReference>
<keyword evidence="1" id="KW-0175">Coiled coil</keyword>
<comment type="caution">
    <text evidence="4">The sequence shown here is derived from an EMBL/GenBank/DDBJ whole genome shotgun (WGS) entry which is preliminary data.</text>
</comment>
<dbReference type="OrthoDB" id="283424at2759"/>
<feature type="domain" description="Small ribosomal subunit protein mS35 mitochondrial conserved" evidence="3">
    <location>
        <begin position="192"/>
        <end position="311"/>
    </location>
</feature>